<organism evidence="8 9">
    <name type="scientific">Clostridium cibarium</name>
    <dbReference type="NCBI Taxonomy" id="2762247"/>
    <lineage>
        <taxon>Bacteria</taxon>
        <taxon>Bacillati</taxon>
        <taxon>Bacillota</taxon>
        <taxon>Clostridia</taxon>
        <taxon>Eubacteriales</taxon>
        <taxon>Clostridiaceae</taxon>
        <taxon>Clostridium</taxon>
    </lineage>
</organism>
<reference evidence="8 9" key="1">
    <citation type="submission" date="2020-08" db="EMBL/GenBank/DDBJ databases">
        <title>A Genomic Blueprint of the Chicken Gut Microbiome.</title>
        <authorList>
            <person name="Gilroy R."/>
            <person name="Ravi A."/>
            <person name="Getino M."/>
            <person name="Pursley I."/>
            <person name="Horton D.L."/>
            <person name="Alikhan N.-F."/>
            <person name="Baker D."/>
            <person name="Gharbi K."/>
            <person name="Hall N."/>
            <person name="Watson M."/>
            <person name="Adriaenssens E.M."/>
            <person name="Foster-Nyarko E."/>
            <person name="Jarju S."/>
            <person name="Secka A."/>
            <person name="Antonio M."/>
            <person name="Oren A."/>
            <person name="Chaudhuri R."/>
            <person name="La Ragione R.M."/>
            <person name="Hildebrand F."/>
            <person name="Pallen M.J."/>
        </authorList>
    </citation>
    <scope>NUCLEOTIDE SEQUENCE [LARGE SCALE GENOMIC DNA]</scope>
    <source>
        <strain evidence="8 9">Sa3CVN1</strain>
    </source>
</reference>
<feature type="transmembrane region" description="Helical" evidence="6">
    <location>
        <begin position="15"/>
        <end position="36"/>
    </location>
</feature>
<comment type="subcellular location">
    <subcellularLocation>
        <location evidence="1">Cell membrane</location>
        <topology evidence="1">Multi-pass membrane protein</topology>
    </subcellularLocation>
</comment>
<gene>
    <name evidence="8" type="ORF">H9661_11140</name>
</gene>
<evidence type="ECO:0000256" key="6">
    <source>
        <dbReference type="SAM" id="Phobius"/>
    </source>
</evidence>
<evidence type="ECO:0000256" key="3">
    <source>
        <dbReference type="ARBA" id="ARBA00022692"/>
    </source>
</evidence>
<feature type="transmembrane region" description="Helical" evidence="6">
    <location>
        <begin position="339"/>
        <end position="359"/>
    </location>
</feature>
<keyword evidence="5 6" id="KW-0472">Membrane</keyword>
<dbReference type="InterPro" id="IPR020846">
    <property type="entry name" value="MFS_dom"/>
</dbReference>
<feature type="transmembrane region" description="Helical" evidence="6">
    <location>
        <begin position="284"/>
        <end position="301"/>
    </location>
</feature>
<evidence type="ECO:0000313" key="9">
    <source>
        <dbReference type="Proteomes" id="UP000627781"/>
    </source>
</evidence>
<evidence type="ECO:0000256" key="2">
    <source>
        <dbReference type="ARBA" id="ARBA00022448"/>
    </source>
</evidence>
<dbReference type="Proteomes" id="UP000627781">
    <property type="component" value="Unassembled WGS sequence"/>
</dbReference>
<protein>
    <submittedName>
        <fullName evidence="8">MFS transporter</fullName>
    </submittedName>
</protein>
<dbReference type="EMBL" id="JACSRA010000016">
    <property type="protein sequence ID" value="MBD7911915.1"/>
    <property type="molecule type" value="Genomic_DNA"/>
</dbReference>
<dbReference type="PROSITE" id="PS50850">
    <property type="entry name" value="MFS"/>
    <property type="match status" value="1"/>
</dbReference>
<dbReference type="InterPro" id="IPR053160">
    <property type="entry name" value="MFS_DHA3_Transporter"/>
</dbReference>
<evidence type="ECO:0000259" key="7">
    <source>
        <dbReference type="PROSITE" id="PS50850"/>
    </source>
</evidence>
<dbReference type="PANTHER" id="PTHR23530">
    <property type="entry name" value="TRANSPORT PROTEIN-RELATED"/>
    <property type="match status" value="1"/>
</dbReference>
<dbReference type="RefSeq" id="WP_143317695.1">
    <property type="nucleotide sequence ID" value="NZ_JACSRA010000016.1"/>
</dbReference>
<evidence type="ECO:0000313" key="8">
    <source>
        <dbReference type="EMBL" id="MBD7911915.1"/>
    </source>
</evidence>
<sequence length="409" mass="45788">MSTNNNLRVNISVSYIYNFLMQLDITSAIWVLYLSFKGMSLVEIGVIESIYHITGLLFELPTGAIADIYGKRFSVILGRVISVISCIFMITSNNMLGFSVAFILSAASGNLNSGAAEALIFDSLKELGEEEKYKKIWGSISFFMSMAQGMAVLIGGILADLNFLYAYIVGTAIQIVALVSSFRFNEPPTNKNEEKCQENKIIYQLKTSIKVLKVRKMVLYLILFSALVGSLQTTVYFYSQKFFSNMNYSSTIIAIICALSRAIEAMSSKYAYKFEKLFKLRGTLISIAAINIVALIGLAFIEKLSILFFFVTSITEGLGYTIFSDYINKRIPSEYRATILSFDSLCFSFFMISVFPFFGLVVEKIGFSVTFGVMAIIYVPIMLFIMQKLKKNKNREIIGGISDDRISVK</sequence>
<name>A0ABR8PUR2_9CLOT</name>
<dbReference type="InterPro" id="IPR036259">
    <property type="entry name" value="MFS_trans_sf"/>
</dbReference>
<dbReference type="Gene3D" id="1.20.1250.20">
    <property type="entry name" value="MFS general substrate transporter like domains"/>
    <property type="match status" value="2"/>
</dbReference>
<keyword evidence="9" id="KW-1185">Reference proteome</keyword>
<feature type="transmembrane region" description="Helical" evidence="6">
    <location>
        <begin position="218"/>
        <end position="239"/>
    </location>
</feature>
<feature type="transmembrane region" description="Helical" evidence="6">
    <location>
        <begin position="164"/>
        <end position="182"/>
    </location>
</feature>
<feature type="transmembrane region" description="Helical" evidence="6">
    <location>
        <begin position="365"/>
        <end position="385"/>
    </location>
</feature>
<feature type="transmembrane region" description="Helical" evidence="6">
    <location>
        <begin position="96"/>
        <end position="115"/>
    </location>
</feature>
<accession>A0ABR8PUR2</accession>
<feature type="transmembrane region" description="Helical" evidence="6">
    <location>
        <begin position="136"/>
        <end position="158"/>
    </location>
</feature>
<evidence type="ECO:0000256" key="4">
    <source>
        <dbReference type="ARBA" id="ARBA00022989"/>
    </source>
</evidence>
<keyword evidence="3 6" id="KW-0812">Transmembrane</keyword>
<feature type="domain" description="Major facilitator superfamily (MFS) profile" evidence="7">
    <location>
        <begin position="1"/>
        <end position="393"/>
    </location>
</feature>
<evidence type="ECO:0000256" key="5">
    <source>
        <dbReference type="ARBA" id="ARBA00023136"/>
    </source>
</evidence>
<feature type="transmembrane region" description="Helical" evidence="6">
    <location>
        <begin position="73"/>
        <end position="90"/>
    </location>
</feature>
<keyword evidence="2" id="KW-0813">Transport</keyword>
<dbReference type="PANTHER" id="PTHR23530:SF1">
    <property type="entry name" value="PERMEASE, MAJOR FACILITATOR SUPERFAMILY-RELATED"/>
    <property type="match status" value="1"/>
</dbReference>
<keyword evidence="4 6" id="KW-1133">Transmembrane helix</keyword>
<dbReference type="SUPFAM" id="SSF103473">
    <property type="entry name" value="MFS general substrate transporter"/>
    <property type="match status" value="1"/>
</dbReference>
<evidence type="ECO:0000256" key="1">
    <source>
        <dbReference type="ARBA" id="ARBA00004651"/>
    </source>
</evidence>
<proteinExistence type="predicted"/>
<dbReference type="InterPro" id="IPR011701">
    <property type="entry name" value="MFS"/>
</dbReference>
<comment type="caution">
    <text evidence="8">The sequence shown here is derived from an EMBL/GenBank/DDBJ whole genome shotgun (WGS) entry which is preliminary data.</text>
</comment>
<feature type="transmembrane region" description="Helical" evidence="6">
    <location>
        <begin position="307"/>
        <end position="327"/>
    </location>
</feature>
<dbReference type="Pfam" id="PF07690">
    <property type="entry name" value="MFS_1"/>
    <property type="match status" value="1"/>
</dbReference>
<feature type="transmembrane region" description="Helical" evidence="6">
    <location>
        <begin position="245"/>
        <end position="263"/>
    </location>
</feature>